<comment type="catalytic activity">
    <reaction evidence="7 8">
        <text>N-terminal L-glutaminyl-[protein] + H2O = N-terminal L-glutamyl-[protein] + NH4(+)</text>
        <dbReference type="Rhea" id="RHEA:50680"/>
        <dbReference type="Rhea" id="RHEA-COMP:12668"/>
        <dbReference type="Rhea" id="RHEA-COMP:12777"/>
        <dbReference type="ChEBI" id="CHEBI:15377"/>
        <dbReference type="ChEBI" id="CHEBI:28938"/>
        <dbReference type="ChEBI" id="CHEBI:64721"/>
        <dbReference type="ChEBI" id="CHEBI:64722"/>
        <dbReference type="EC" id="3.5.1.122"/>
    </reaction>
</comment>
<feature type="region of interest" description="Disordered" evidence="9">
    <location>
        <begin position="1"/>
        <end position="74"/>
    </location>
</feature>
<dbReference type="OrthoDB" id="191192at2759"/>
<keyword evidence="12" id="KW-1185">Reference proteome</keyword>
<dbReference type="EC" id="3.5.1.122" evidence="3 8"/>
<dbReference type="PANTHER" id="PTHR13035">
    <property type="entry name" value="PROTEIN N-TERMINAL GLUTAMINE AMIDOHYDROLASE"/>
    <property type="match status" value="1"/>
</dbReference>
<keyword evidence="5 8" id="KW-0378">Hydrolase</keyword>
<evidence type="ECO:0000256" key="7">
    <source>
        <dbReference type="ARBA" id="ARBA00048768"/>
    </source>
</evidence>
<feature type="compositionally biased region" description="Polar residues" evidence="9">
    <location>
        <begin position="24"/>
        <end position="33"/>
    </location>
</feature>
<evidence type="ECO:0000256" key="3">
    <source>
        <dbReference type="ARBA" id="ARBA00012718"/>
    </source>
</evidence>
<proteinExistence type="inferred from homology"/>
<dbReference type="InterPro" id="IPR039733">
    <property type="entry name" value="NTAQ1"/>
</dbReference>
<dbReference type="GO" id="GO:0005829">
    <property type="term" value="C:cytosol"/>
    <property type="evidence" value="ECO:0007669"/>
    <property type="project" value="TreeGrafter"/>
</dbReference>
<dbReference type="Gene3D" id="3.10.620.10">
    <property type="entry name" value="Protein N-terminal glutamine amidohydrolase, alpha beta roll"/>
    <property type="match status" value="1"/>
</dbReference>
<evidence type="ECO:0000256" key="2">
    <source>
        <dbReference type="ARBA" id="ARBA00011245"/>
    </source>
</evidence>
<evidence type="ECO:0000313" key="12">
    <source>
        <dbReference type="Proteomes" id="UP000652761"/>
    </source>
</evidence>
<evidence type="ECO:0000256" key="8">
    <source>
        <dbReference type="RuleBase" id="RU367082"/>
    </source>
</evidence>
<evidence type="ECO:0000259" key="10">
    <source>
        <dbReference type="Pfam" id="PF09764"/>
    </source>
</evidence>
<reference evidence="11" key="1">
    <citation type="submission" date="2017-07" db="EMBL/GenBank/DDBJ databases">
        <title>Taro Niue Genome Assembly and Annotation.</title>
        <authorList>
            <person name="Atibalentja N."/>
            <person name="Keating K."/>
            <person name="Fields C.J."/>
        </authorList>
    </citation>
    <scope>NUCLEOTIDE SEQUENCE</scope>
    <source>
        <strain evidence="11">Niue_2</strain>
        <tissue evidence="11">Leaf</tissue>
    </source>
</reference>
<feature type="compositionally biased region" description="Low complexity" evidence="9">
    <location>
        <begin position="36"/>
        <end position="52"/>
    </location>
</feature>
<comment type="similarity">
    <text evidence="1 8">Belongs to the NTAQ1 family.</text>
</comment>
<evidence type="ECO:0000256" key="1">
    <source>
        <dbReference type="ARBA" id="ARBA00008985"/>
    </source>
</evidence>
<sequence>MDWSKFGATLPPSLPDRIPDTHRSQGGRSNMASNDAAAAPGSGEGGSSTADPGDPPLPLVPPPIHPAPGVDAASSPEAVTASSFTYTPCYCEENIYFLCKQLSLFGIAESEGHDLFVVFISNEEKQVPLWHQKASKRVDGLVVWDYHVICIQSRRREGDIHPIVWDLDSTLPFPLPLNRYMAETFQPLLSSYFMPNRYFRVIHAPIFLRCFASDRTHMKDHTGNWISPPPIYSPIVAEDGAVNNIDEYIQIHATDMADMTHSVDSLFTRQLGVVVNELFHRFQVVMLSRRNNFIATMKFICQSVRYVWDDFVVFGISGNENDCK</sequence>
<organism evidence="11 12">
    <name type="scientific">Colocasia esculenta</name>
    <name type="common">Wild taro</name>
    <name type="synonym">Arum esculentum</name>
    <dbReference type="NCBI Taxonomy" id="4460"/>
    <lineage>
        <taxon>Eukaryota</taxon>
        <taxon>Viridiplantae</taxon>
        <taxon>Streptophyta</taxon>
        <taxon>Embryophyta</taxon>
        <taxon>Tracheophyta</taxon>
        <taxon>Spermatophyta</taxon>
        <taxon>Magnoliopsida</taxon>
        <taxon>Liliopsida</taxon>
        <taxon>Araceae</taxon>
        <taxon>Aroideae</taxon>
        <taxon>Colocasieae</taxon>
        <taxon>Colocasia</taxon>
    </lineage>
</organism>
<evidence type="ECO:0000313" key="11">
    <source>
        <dbReference type="EMBL" id="MQL86158.1"/>
    </source>
</evidence>
<gene>
    <name evidence="11" type="ORF">Taro_018686</name>
</gene>
<protein>
    <recommendedName>
        <fullName evidence="4 8">Protein N-terminal glutamine amidohydrolase</fullName>
        <ecNumber evidence="3 8">3.5.1.122</ecNumber>
    </recommendedName>
    <alternativeName>
        <fullName evidence="6 8">Protein NH2-terminal glutamine deamidase</fullName>
    </alternativeName>
</protein>
<dbReference type="GO" id="GO:0070773">
    <property type="term" value="F:protein-N-terminal glutamine amidohydrolase activity"/>
    <property type="evidence" value="ECO:0007669"/>
    <property type="project" value="UniProtKB-UniRule"/>
</dbReference>
<dbReference type="InterPro" id="IPR037132">
    <property type="entry name" value="N_Gln_amidohydro_ab_roll_sf"/>
</dbReference>
<comment type="subunit">
    <text evidence="2 8">Monomer.</text>
</comment>
<feature type="compositionally biased region" description="Pro residues" evidence="9">
    <location>
        <begin position="53"/>
        <end position="66"/>
    </location>
</feature>
<dbReference type="GO" id="GO:0005634">
    <property type="term" value="C:nucleus"/>
    <property type="evidence" value="ECO:0007669"/>
    <property type="project" value="TreeGrafter"/>
</dbReference>
<dbReference type="InterPro" id="IPR023128">
    <property type="entry name" value="Prot_N_Gln_amidohydro_ab_roll"/>
</dbReference>
<name>A0A843URP3_COLES</name>
<dbReference type="Pfam" id="PF09764">
    <property type="entry name" value="Nt_Gln_amidase"/>
    <property type="match status" value="1"/>
</dbReference>
<feature type="domain" description="Protein N-terminal glutamine amidohydrolase alpha beta roll" evidence="10">
    <location>
        <begin position="86"/>
        <end position="276"/>
    </location>
</feature>
<evidence type="ECO:0000256" key="5">
    <source>
        <dbReference type="ARBA" id="ARBA00022801"/>
    </source>
</evidence>
<dbReference type="PANTHER" id="PTHR13035:SF0">
    <property type="entry name" value="PROTEIN N-TERMINAL GLUTAMINE AMIDOHYDROLASE"/>
    <property type="match status" value="1"/>
</dbReference>
<dbReference type="AlphaFoldDB" id="A0A843URP3"/>
<dbReference type="EMBL" id="NMUH01000878">
    <property type="protein sequence ID" value="MQL86158.1"/>
    <property type="molecule type" value="Genomic_DNA"/>
</dbReference>
<dbReference type="GO" id="GO:0008418">
    <property type="term" value="F:protein-N-terminal asparagine amidohydrolase activity"/>
    <property type="evidence" value="ECO:0007669"/>
    <property type="project" value="UniProtKB-UniRule"/>
</dbReference>
<evidence type="ECO:0000256" key="6">
    <source>
        <dbReference type="ARBA" id="ARBA00029677"/>
    </source>
</evidence>
<dbReference type="Proteomes" id="UP000652761">
    <property type="component" value="Unassembled WGS sequence"/>
</dbReference>
<comment type="function">
    <text evidence="8">Mediates the side-chain deamidation of N-terminal glutamine residues to glutamate, an important step in N-end rule pathway of protein degradation. Conversion of the resulting N-terminal glutamine to glutamate renders the protein susceptible to arginylation, polyubiquitination and degradation as specified by the N-end rule. Does not act on substrates with internal or C-terminal glutamine and does not act on non-glutamine residues in any position.</text>
</comment>
<evidence type="ECO:0000256" key="9">
    <source>
        <dbReference type="SAM" id="MobiDB-lite"/>
    </source>
</evidence>
<comment type="caution">
    <text evidence="11">The sequence shown here is derived from an EMBL/GenBank/DDBJ whole genome shotgun (WGS) entry which is preliminary data.</text>
</comment>
<accession>A0A843URP3</accession>
<evidence type="ECO:0000256" key="4">
    <source>
        <dbReference type="ARBA" id="ARBA00021247"/>
    </source>
</evidence>